<feature type="region of interest" description="Disordered" evidence="6">
    <location>
        <begin position="560"/>
        <end position="629"/>
    </location>
</feature>
<name>A0A443PWE9_9MAGN</name>
<protein>
    <submittedName>
        <fullName evidence="8">Transcription initiation factor TFIID subunit 4b isoform X2</fullName>
    </submittedName>
</protein>
<dbReference type="InterPro" id="IPR007900">
    <property type="entry name" value="TAF4_C"/>
</dbReference>
<dbReference type="GO" id="GO:0005669">
    <property type="term" value="C:transcription factor TFIID complex"/>
    <property type="evidence" value="ECO:0007669"/>
    <property type="project" value="InterPro"/>
</dbReference>
<dbReference type="GO" id="GO:0003677">
    <property type="term" value="F:DNA binding"/>
    <property type="evidence" value="ECO:0007669"/>
    <property type="project" value="TreeGrafter"/>
</dbReference>
<evidence type="ECO:0000256" key="2">
    <source>
        <dbReference type="ARBA" id="ARBA00006178"/>
    </source>
</evidence>
<feature type="region of interest" description="Disordered" evidence="6">
    <location>
        <begin position="288"/>
        <end position="346"/>
    </location>
</feature>
<accession>A0A443PWE9</accession>
<comment type="caution">
    <text evidence="8">The sequence shown here is derived from an EMBL/GenBank/DDBJ whole genome shotgun (WGS) entry which is preliminary data.</text>
</comment>
<dbReference type="AlphaFoldDB" id="A0A443PWE9"/>
<dbReference type="OrthoDB" id="21060at2759"/>
<feature type="compositionally biased region" description="Basic and acidic residues" evidence="6">
    <location>
        <begin position="655"/>
        <end position="670"/>
    </location>
</feature>
<dbReference type="InterPro" id="IPR045144">
    <property type="entry name" value="TAF4"/>
</dbReference>
<feature type="region of interest" description="Disordered" evidence="6">
    <location>
        <begin position="499"/>
        <end position="541"/>
    </location>
</feature>
<feature type="compositionally biased region" description="Polar residues" evidence="6">
    <location>
        <begin position="330"/>
        <end position="341"/>
    </location>
</feature>
<dbReference type="InterPro" id="IPR022003">
    <property type="entry name" value="RST"/>
</dbReference>
<comment type="subcellular location">
    <subcellularLocation>
        <location evidence="1">Nucleus</location>
    </subcellularLocation>
</comment>
<evidence type="ECO:0000256" key="5">
    <source>
        <dbReference type="ARBA" id="ARBA00023242"/>
    </source>
</evidence>
<dbReference type="PANTHER" id="PTHR15138">
    <property type="entry name" value="TRANSCRIPTION INITIATION FACTOR TFIID SUBUNIT 4"/>
    <property type="match status" value="1"/>
</dbReference>
<organism evidence="8 9">
    <name type="scientific">Cinnamomum micranthum f. kanehirae</name>
    <dbReference type="NCBI Taxonomy" id="337451"/>
    <lineage>
        <taxon>Eukaryota</taxon>
        <taxon>Viridiplantae</taxon>
        <taxon>Streptophyta</taxon>
        <taxon>Embryophyta</taxon>
        <taxon>Tracheophyta</taxon>
        <taxon>Spermatophyta</taxon>
        <taxon>Magnoliopsida</taxon>
        <taxon>Magnoliidae</taxon>
        <taxon>Laurales</taxon>
        <taxon>Lauraceae</taxon>
        <taxon>Cinnamomum</taxon>
    </lineage>
</organism>
<dbReference type="STRING" id="337451.A0A443PWE9"/>
<proteinExistence type="inferred from homology"/>
<keyword evidence="9" id="KW-1185">Reference proteome</keyword>
<feature type="domain" description="RST" evidence="7">
    <location>
        <begin position="198"/>
        <end position="269"/>
    </location>
</feature>
<feature type="region of interest" description="Disordered" evidence="6">
    <location>
        <begin position="1"/>
        <end position="201"/>
    </location>
</feature>
<dbReference type="GO" id="GO:0003743">
    <property type="term" value="F:translation initiation factor activity"/>
    <property type="evidence" value="ECO:0007669"/>
    <property type="project" value="UniProtKB-KW"/>
</dbReference>
<keyword evidence="4" id="KW-0804">Transcription</keyword>
<evidence type="ECO:0000259" key="7">
    <source>
        <dbReference type="PROSITE" id="PS51879"/>
    </source>
</evidence>
<sequence length="692" mass="75769">MESASIMKLLEEDEDENLHSGADVEAFTAALNRDIGGGGGGDTLVSQSIDSDAGVSSLGSNPTSDQLIGQWQASSQEESLACQDQKQEQQHDSLPQQHSSETEAMPHGPIAENQNQEDGLPLENEKLPSQYSKSQDDQQHQQTEQNTIQLSEKNQVQVSEKDSVQHPEQDRMNQSGNQHQHPKPPQLSNQQAPVTDPRNNSARRIPFYSILPILRPHLDKDRTMQLEAIFGKLRKNEVDKEDFLRVVRNIVGDKMLRMAAQRIQMQQRAQAQATGTSEMAPHQYQLQSQASLQQLHLPSSSAQQLTETQPPLQHHSTSSNQHQKGPGAPTHTSQFPVSTAPGQVVPDKENLGEISMEAEHRSDSQMTHVSPNMSIVKRERETPMVSATAVNKQQQQQLHIPPTPFPMYGGAIGNYNTHAYSGPSASVAASSIQAQDPQIRYELRSRMNENKRVQGGPLTQVPSQSTMLQSSVAWQSSLNNDPKSSGLTPLVYPKQEPVDHMSKQQHNPRLSAPHSSSSFGLHIDQGSSSVGPSKEEANEKQSARMGFATAPVMMAANQMSGPVSAQQDSSMQMRSPMASAATPVGTGTTARTPPKKPPVGQKRPMEAAGNLSPISSKKQKVSGAPLDQSIEHLNDVTAVSGVNLREEEEQLLSAPKEDSRASEATRRVVQEEEDRLILQRGPSSEENSRNHF</sequence>
<evidence type="ECO:0000313" key="8">
    <source>
        <dbReference type="EMBL" id="RWR95062.1"/>
    </source>
</evidence>
<evidence type="ECO:0000256" key="3">
    <source>
        <dbReference type="ARBA" id="ARBA00023015"/>
    </source>
</evidence>
<reference evidence="8 9" key="1">
    <citation type="journal article" date="2019" name="Nat. Plants">
        <title>Stout camphor tree genome fills gaps in understanding of flowering plant genome evolution.</title>
        <authorList>
            <person name="Chaw S.M."/>
            <person name="Liu Y.C."/>
            <person name="Wu Y.W."/>
            <person name="Wang H.Y."/>
            <person name="Lin C.I."/>
            <person name="Wu C.S."/>
            <person name="Ke H.M."/>
            <person name="Chang L.Y."/>
            <person name="Hsu C.Y."/>
            <person name="Yang H.T."/>
            <person name="Sudianto E."/>
            <person name="Hsu M.H."/>
            <person name="Wu K.P."/>
            <person name="Wang L.N."/>
            <person name="Leebens-Mack J.H."/>
            <person name="Tsai I.J."/>
        </authorList>
    </citation>
    <scope>NUCLEOTIDE SEQUENCE [LARGE SCALE GENOMIC DNA]</scope>
    <source>
        <strain evidence="9">cv. Chaw 1501</strain>
        <tissue evidence="8">Young leaves</tissue>
    </source>
</reference>
<dbReference type="Pfam" id="PF05236">
    <property type="entry name" value="TAF4"/>
    <property type="match status" value="1"/>
</dbReference>
<dbReference type="GO" id="GO:0016251">
    <property type="term" value="F:RNA polymerase II general transcription initiation factor activity"/>
    <property type="evidence" value="ECO:0007669"/>
    <property type="project" value="TreeGrafter"/>
</dbReference>
<dbReference type="Proteomes" id="UP000283530">
    <property type="component" value="Unassembled WGS sequence"/>
</dbReference>
<evidence type="ECO:0000256" key="6">
    <source>
        <dbReference type="SAM" id="MobiDB-lite"/>
    </source>
</evidence>
<dbReference type="GO" id="GO:0006367">
    <property type="term" value="P:transcription initiation at RNA polymerase II promoter"/>
    <property type="evidence" value="ECO:0007669"/>
    <property type="project" value="TreeGrafter"/>
</dbReference>
<feature type="compositionally biased region" description="Low complexity" evidence="6">
    <location>
        <begin position="288"/>
        <end position="305"/>
    </location>
</feature>
<evidence type="ECO:0000313" key="9">
    <source>
        <dbReference type="Proteomes" id="UP000283530"/>
    </source>
</evidence>
<feature type="region of interest" description="Disordered" evidence="6">
    <location>
        <begin position="648"/>
        <end position="692"/>
    </location>
</feature>
<feature type="compositionally biased region" description="Polar residues" evidence="6">
    <location>
        <begin position="560"/>
        <end position="573"/>
    </location>
</feature>
<feature type="compositionally biased region" description="Low complexity" evidence="6">
    <location>
        <begin position="140"/>
        <end position="149"/>
    </location>
</feature>
<feature type="compositionally biased region" description="Polar residues" evidence="6">
    <location>
        <begin position="504"/>
        <end position="531"/>
    </location>
</feature>
<feature type="region of interest" description="Disordered" evidence="6">
    <location>
        <begin position="452"/>
        <end position="471"/>
    </location>
</feature>
<evidence type="ECO:0000256" key="1">
    <source>
        <dbReference type="ARBA" id="ARBA00004123"/>
    </source>
</evidence>
<keyword evidence="8" id="KW-0396">Initiation factor</keyword>
<dbReference type="PROSITE" id="PS51879">
    <property type="entry name" value="RST"/>
    <property type="match status" value="1"/>
</dbReference>
<feature type="compositionally biased region" description="Polar residues" evidence="6">
    <location>
        <begin position="460"/>
        <end position="471"/>
    </location>
</feature>
<comment type="similarity">
    <text evidence="2">Belongs to the TAF4 family.</text>
</comment>
<dbReference type="EMBL" id="QPKB01000011">
    <property type="protein sequence ID" value="RWR95062.1"/>
    <property type="molecule type" value="Genomic_DNA"/>
</dbReference>
<feature type="compositionally biased region" description="Basic and acidic residues" evidence="6">
    <location>
        <begin position="159"/>
        <end position="171"/>
    </location>
</feature>
<feature type="compositionally biased region" description="Polar residues" evidence="6">
    <location>
        <begin position="186"/>
        <end position="201"/>
    </location>
</feature>
<evidence type="ECO:0000256" key="4">
    <source>
        <dbReference type="ARBA" id="ARBA00023163"/>
    </source>
</evidence>
<feature type="compositionally biased region" description="Polar residues" evidence="6">
    <location>
        <begin position="57"/>
        <end position="84"/>
    </location>
</feature>
<feature type="compositionally biased region" description="Polar residues" evidence="6">
    <location>
        <begin position="306"/>
        <end position="323"/>
    </location>
</feature>
<dbReference type="Pfam" id="PF12174">
    <property type="entry name" value="RST"/>
    <property type="match status" value="1"/>
</dbReference>
<keyword evidence="8" id="KW-0648">Protein biosynthesis</keyword>
<dbReference type="PANTHER" id="PTHR15138:SF14">
    <property type="entry name" value="TRANSCRIPTION INITIATION FACTOR TFIID SUBUNIT 4"/>
    <property type="match status" value="1"/>
</dbReference>
<keyword evidence="5" id="KW-0539">Nucleus</keyword>
<keyword evidence="3" id="KW-0805">Transcription regulation</keyword>
<gene>
    <name evidence="8" type="ORF">CKAN_02438600</name>
</gene>